<keyword evidence="6 10" id="KW-1133">Transmembrane helix</keyword>
<evidence type="ECO:0000256" key="7">
    <source>
        <dbReference type="ARBA" id="ARBA00023136"/>
    </source>
</evidence>
<feature type="region of interest" description="Disordered" evidence="9">
    <location>
        <begin position="225"/>
        <end position="249"/>
    </location>
</feature>
<evidence type="ECO:0000256" key="2">
    <source>
        <dbReference type="ARBA" id="ARBA00022692"/>
    </source>
</evidence>
<dbReference type="InterPro" id="IPR023214">
    <property type="entry name" value="HAD_sf"/>
</dbReference>
<dbReference type="InterPro" id="IPR023298">
    <property type="entry name" value="ATPase_P-typ_TM_dom_sf"/>
</dbReference>
<evidence type="ECO:0000256" key="9">
    <source>
        <dbReference type="SAM" id="MobiDB-lite"/>
    </source>
</evidence>
<evidence type="ECO:0000256" key="5">
    <source>
        <dbReference type="ARBA" id="ARBA00022967"/>
    </source>
</evidence>
<feature type="domain" description="Cation-transporting P-type ATPase N-terminal" evidence="11">
    <location>
        <begin position="603"/>
        <end position="674"/>
    </location>
</feature>
<keyword evidence="3" id="KW-0547">Nucleotide-binding</keyword>
<evidence type="ECO:0000256" key="6">
    <source>
        <dbReference type="ARBA" id="ARBA00022989"/>
    </source>
</evidence>
<dbReference type="SUPFAM" id="SSF81665">
    <property type="entry name" value="Calcium ATPase, transmembrane domain M"/>
    <property type="match status" value="1"/>
</dbReference>
<gene>
    <name evidence="12" type="ORF">FOF52_18535</name>
</gene>
<accession>A0ABY4L8U3</accession>
<dbReference type="SMART" id="SM00831">
    <property type="entry name" value="Cation_ATPase_N"/>
    <property type="match status" value="1"/>
</dbReference>
<evidence type="ECO:0000313" key="13">
    <source>
        <dbReference type="Proteomes" id="UP000832041"/>
    </source>
</evidence>
<dbReference type="PANTHER" id="PTHR42861">
    <property type="entry name" value="CALCIUM-TRANSPORTING ATPASE"/>
    <property type="match status" value="1"/>
</dbReference>
<dbReference type="Gene3D" id="3.40.1110.10">
    <property type="entry name" value="Calcium-transporting ATPase, cytoplasmic domain N"/>
    <property type="match status" value="1"/>
</dbReference>
<evidence type="ECO:0000259" key="11">
    <source>
        <dbReference type="SMART" id="SM00831"/>
    </source>
</evidence>
<dbReference type="Proteomes" id="UP000832041">
    <property type="component" value="Chromosome"/>
</dbReference>
<evidence type="ECO:0000313" key="12">
    <source>
        <dbReference type="EMBL" id="UPT22698.1"/>
    </source>
</evidence>
<dbReference type="SUPFAM" id="SSF81653">
    <property type="entry name" value="Calcium ATPase, transduction domain A"/>
    <property type="match status" value="1"/>
</dbReference>
<dbReference type="SFLD" id="SFLDG00002">
    <property type="entry name" value="C1.7:_P-type_atpase_like"/>
    <property type="match status" value="1"/>
</dbReference>
<dbReference type="Gene3D" id="3.40.50.1000">
    <property type="entry name" value="HAD superfamily/HAD-like"/>
    <property type="match status" value="2"/>
</dbReference>
<organism evidence="12 13">
    <name type="scientific">Thermobifida alba</name>
    <name type="common">Thermomonospora alba</name>
    <dbReference type="NCBI Taxonomy" id="53522"/>
    <lineage>
        <taxon>Bacteria</taxon>
        <taxon>Bacillati</taxon>
        <taxon>Actinomycetota</taxon>
        <taxon>Actinomycetes</taxon>
        <taxon>Streptosporangiales</taxon>
        <taxon>Nocardiopsidaceae</taxon>
        <taxon>Thermobifida</taxon>
    </lineage>
</organism>
<dbReference type="InterPro" id="IPR018303">
    <property type="entry name" value="ATPase_P-typ_P_site"/>
</dbReference>
<evidence type="ECO:0000256" key="1">
    <source>
        <dbReference type="ARBA" id="ARBA00004651"/>
    </source>
</evidence>
<dbReference type="InterPro" id="IPR044492">
    <property type="entry name" value="P_typ_ATPase_HD_dom"/>
</dbReference>
<name>A0ABY4L8U3_THEAE</name>
<comment type="catalytic activity">
    <reaction evidence="8">
        <text>ATP + H2O = ADP + phosphate + H(+)</text>
        <dbReference type="Rhea" id="RHEA:13065"/>
        <dbReference type="ChEBI" id="CHEBI:15377"/>
        <dbReference type="ChEBI" id="CHEBI:15378"/>
        <dbReference type="ChEBI" id="CHEBI:30616"/>
        <dbReference type="ChEBI" id="CHEBI:43474"/>
        <dbReference type="ChEBI" id="CHEBI:456216"/>
    </reaction>
</comment>
<dbReference type="InterPro" id="IPR059000">
    <property type="entry name" value="ATPase_P-type_domA"/>
</dbReference>
<dbReference type="NCBIfam" id="TIGR01494">
    <property type="entry name" value="ATPase_P-type"/>
    <property type="match status" value="2"/>
</dbReference>
<dbReference type="PROSITE" id="PS00154">
    <property type="entry name" value="ATPASE_E1_E2"/>
    <property type="match status" value="1"/>
</dbReference>
<keyword evidence="4" id="KW-0067">ATP-binding</keyword>
<protein>
    <submittedName>
        <fullName evidence="12">Cation-translocating P-type ATPase</fullName>
    </submittedName>
</protein>
<evidence type="ECO:0000256" key="4">
    <source>
        <dbReference type="ARBA" id="ARBA00022840"/>
    </source>
</evidence>
<dbReference type="EMBL" id="CP051627">
    <property type="protein sequence ID" value="UPT22698.1"/>
    <property type="molecule type" value="Genomic_DNA"/>
</dbReference>
<dbReference type="SFLD" id="SFLDF00027">
    <property type="entry name" value="p-type_atpase"/>
    <property type="match status" value="1"/>
</dbReference>
<dbReference type="SUPFAM" id="SSF56784">
    <property type="entry name" value="HAD-like"/>
    <property type="match status" value="1"/>
</dbReference>
<keyword evidence="2 10" id="KW-0812">Transmembrane</keyword>
<dbReference type="RefSeq" id="WP_248591204.1">
    <property type="nucleotide sequence ID" value="NZ_CP051627.1"/>
</dbReference>
<dbReference type="SFLD" id="SFLDS00003">
    <property type="entry name" value="Haloacid_Dehalogenase"/>
    <property type="match status" value="1"/>
</dbReference>
<comment type="subcellular location">
    <subcellularLocation>
        <location evidence="1">Cell membrane</location>
        <topology evidence="1">Multi-pass membrane protein</topology>
    </subcellularLocation>
</comment>
<feature type="transmembrane region" description="Helical" evidence="10">
    <location>
        <begin position="1364"/>
        <end position="1382"/>
    </location>
</feature>
<dbReference type="InterPro" id="IPR006121">
    <property type="entry name" value="HMA_dom"/>
</dbReference>
<dbReference type="PRINTS" id="PR00119">
    <property type="entry name" value="CATATPASE"/>
</dbReference>
<dbReference type="InterPro" id="IPR008250">
    <property type="entry name" value="ATPase_P-typ_transduc_dom_A_sf"/>
</dbReference>
<keyword evidence="7 10" id="KW-0472">Membrane</keyword>
<keyword evidence="5" id="KW-1278">Translocase</keyword>
<proteinExistence type="predicted"/>
<dbReference type="Pfam" id="PF00122">
    <property type="entry name" value="E1-E2_ATPase"/>
    <property type="match status" value="1"/>
</dbReference>
<feature type="compositionally biased region" description="Basic and acidic residues" evidence="9">
    <location>
        <begin position="627"/>
        <end position="642"/>
    </location>
</feature>
<sequence length="1464" mass="153069">MDMSLKELFGGVARLARSLPGAADSRQARRGAGHTDLRVRGVHRPGTERMARALENRLARIGGVHRAEVNAVLGRVRVFHEDKVPVDDLAAAVAEVEQRYGHETAEFAPVPHPGDERTVLREVALVGADVAGFAGALLGRALRAAPLPSAVTPSLVLAGMTPRIRGELERRIGPRATDLVFSTGVTLSHTLAQEPTGLAIDALHRLGRLVENLAHQQAWHRGDDDLASAPGAFRTDPVAAGERPVPLPQGPVEKAIRTAPFTFAAFGATYAITRDLHRAEGLLVSGVPRAGTLGRDAFAIQFGRALASRGVLVRDVEALRRLDRVNLVVLDASVLATGDLALEEVVPLTEEVTAEEALRRAHGLIDLTRIERRHERDGWSAVRASPAQIPREFREWARACRDRGARLLLLSRGDEAVALVSVLPELDPLAEAVVESARKVGPVVVAGVRSRLGERLRADRTVPGGTSLAESVRSLQEEGYGVMLVSAREQAALAASDVGIGITGRSAAPAWAAHLLCGPDLAGACLVVDAVRTARRMSEIGVRIAALGATAGALLTAAGPAATADRRASTAVNTAILVAIARGAWAGVEAARRPDPVPQERVPWHAWSAEAVLSRLRSSTTGLSEDEATRRRPAEADGERDRAPGFGQLMVEELDNPLTPVLAVGAGLSAAVGSAVDALLIVAVLGVNAVVSGAQRIGADRALRRLVDLSAVRTSVRRPDSPEPVAETADRLVPGDVIALTAGDAVPADCRLLAAEALEVDESGLTGESQPVAKSARPSAARAVADRHSMLYEGTVVAAGDAVAVVVATGERTEVGRTMRARAGEGPRGGVEARLRELTAVTLPLSLGAGAVLMVGQLLRGRSLAQALGPAVALTVGAVPEGLPFLATAAQLATARRLSRHGVLVRDPTTIEPLGRVDVLCFDKTGTLTEGRLRLRLVSDGVESAPVGKRTRPPERMRPVIAGALRANPERNGSAKLAHPTDRAVARGAKWLDMAPDEGVGAWERVDELPFEPGRGYHAVLGRTPGGQLIAVKGAPEVVLERCDTWTEQGRTAPFDARARATVAHEVERLARQGYRVLAVAERAASDRSDLEDGRIRGLRLLGLVGISDPVRSAAAGAVERLASAGVRVVMVTGDHPSTAEAVAAELGLLDGRTMTGAELAELSDEALTGVVSEVSVFARVSPEQKARIVRALHEDGHVVAVTGDGANDAPAIRLADVGIALGTRATPAARAAASVVVTDNRIETIAHAIADSRAMWRSTRNALSVLLGGNLGEVAFTVGAGLLSGTIPLNVRQLLLVNLLTDMLPSIALATRRPYGVREEELLDEGPEQSLGSALNRDIVIRSVTTASAALTAWLLGGAGGQANTAALVALVGAQLAQTVAAGGRDPVVLASGAASFAVLGAIVQWPGASRFFGCRPLTPYGWLVGLGASAGFAVAASLLGRWLRDREERREVQTEGKPAGQG</sequence>
<dbReference type="InterPro" id="IPR004014">
    <property type="entry name" value="ATPase_P-typ_cation-transptr_N"/>
</dbReference>
<dbReference type="InterPro" id="IPR006068">
    <property type="entry name" value="ATPase_P-typ_cation-transptr_C"/>
</dbReference>
<evidence type="ECO:0000256" key="10">
    <source>
        <dbReference type="SAM" id="Phobius"/>
    </source>
</evidence>
<dbReference type="Pfam" id="PF13246">
    <property type="entry name" value="Cation_ATPase"/>
    <property type="match status" value="1"/>
</dbReference>
<evidence type="ECO:0000256" key="8">
    <source>
        <dbReference type="ARBA" id="ARBA00049360"/>
    </source>
</evidence>
<dbReference type="PRINTS" id="PR00120">
    <property type="entry name" value="HATPASE"/>
</dbReference>
<dbReference type="Pfam" id="PF00689">
    <property type="entry name" value="Cation_ATPase_C"/>
    <property type="match status" value="1"/>
</dbReference>
<reference evidence="12 13" key="1">
    <citation type="submission" date="2020-04" db="EMBL/GenBank/DDBJ databases">
        <title>Thermobifida alba genome sequencing and assembly.</title>
        <authorList>
            <person name="Luzics S."/>
            <person name="Horvath B."/>
            <person name="Nagy I."/>
            <person name="Toth A."/>
            <person name="Nagy I."/>
            <person name="Kukolya J."/>
        </authorList>
    </citation>
    <scope>NUCLEOTIDE SEQUENCE [LARGE SCALE GENOMIC DNA]</scope>
    <source>
        <strain evidence="12 13">DSM 43795</strain>
    </source>
</reference>
<dbReference type="InterPro" id="IPR036412">
    <property type="entry name" value="HAD-like_sf"/>
</dbReference>
<dbReference type="InterPro" id="IPR001757">
    <property type="entry name" value="P_typ_ATPase"/>
</dbReference>
<dbReference type="Gene3D" id="2.70.150.10">
    <property type="entry name" value="Calcium-transporting ATPase, cytoplasmic transduction domain A"/>
    <property type="match status" value="1"/>
</dbReference>
<feature type="transmembrane region" description="Helical" evidence="10">
    <location>
        <begin position="1422"/>
        <end position="1442"/>
    </location>
</feature>
<dbReference type="InterPro" id="IPR023299">
    <property type="entry name" value="ATPase_P-typ_cyto_dom_N"/>
</dbReference>
<dbReference type="CDD" id="cd00371">
    <property type="entry name" value="HMA"/>
    <property type="match status" value="1"/>
</dbReference>
<dbReference type="SUPFAM" id="SSF81660">
    <property type="entry name" value="Metal cation-transporting ATPase, ATP-binding domain N"/>
    <property type="match status" value="1"/>
</dbReference>
<feature type="region of interest" description="Disordered" evidence="9">
    <location>
        <begin position="618"/>
        <end position="642"/>
    </location>
</feature>
<keyword evidence="13" id="KW-1185">Reference proteome</keyword>
<feature type="transmembrane region" description="Helical" evidence="10">
    <location>
        <begin position="1389"/>
        <end position="1410"/>
    </location>
</feature>
<evidence type="ECO:0000256" key="3">
    <source>
        <dbReference type="ARBA" id="ARBA00022741"/>
    </source>
</evidence>
<dbReference type="Gene3D" id="1.20.1110.10">
    <property type="entry name" value="Calcium-transporting ATPase, transmembrane domain"/>
    <property type="match status" value="1"/>
</dbReference>